<dbReference type="GO" id="GO:0003684">
    <property type="term" value="F:damaged DNA binding"/>
    <property type="evidence" value="ECO:0007669"/>
    <property type="project" value="InterPro"/>
</dbReference>
<evidence type="ECO:0000256" key="16">
    <source>
        <dbReference type="HAMAP-Rule" id="MF_01113"/>
    </source>
</evidence>
<comment type="subunit">
    <text evidence="3 16">Monomer.</text>
</comment>
<dbReference type="PANTHER" id="PTHR11076:SF33">
    <property type="entry name" value="DNA POLYMERASE KAPPA"/>
    <property type="match status" value="1"/>
</dbReference>
<comment type="subcellular location">
    <subcellularLocation>
        <location evidence="1 16">Cytoplasm</location>
    </subcellularLocation>
</comment>
<reference evidence="18" key="1">
    <citation type="submission" date="2020-10" db="EMBL/GenBank/DDBJ databases">
        <title>ChiBAC.</title>
        <authorList>
            <person name="Zenner C."/>
            <person name="Hitch T.C.A."/>
            <person name="Clavel T."/>
        </authorList>
    </citation>
    <scope>NUCLEOTIDE SEQUENCE</scope>
    <source>
        <strain evidence="18">DSM 107454</strain>
    </source>
</reference>
<feature type="binding site" evidence="16">
    <location>
        <position position="104"/>
    </location>
    <ligand>
        <name>Mg(2+)</name>
        <dbReference type="ChEBI" id="CHEBI:18420"/>
    </ligand>
</feature>
<dbReference type="GO" id="GO:0000287">
    <property type="term" value="F:magnesium ion binding"/>
    <property type="evidence" value="ECO:0007669"/>
    <property type="project" value="UniProtKB-UniRule"/>
</dbReference>
<evidence type="ECO:0000256" key="12">
    <source>
        <dbReference type="ARBA" id="ARBA00022932"/>
    </source>
</evidence>
<dbReference type="InterPro" id="IPR022880">
    <property type="entry name" value="DNApol_IV"/>
</dbReference>
<dbReference type="Proteomes" id="UP000806542">
    <property type="component" value="Unassembled WGS sequence"/>
</dbReference>
<evidence type="ECO:0000259" key="17">
    <source>
        <dbReference type="PROSITE" id="PS50173"/>
    </source>
</evidence>
<evidence type="ECO:0000256" key="14">
    <source>
        <dbReference type="ARBA" id="ARBA00023204"/>
    </source>
</evidence>
<dbReference type="GO" id="GO:0005829">
    <property type="term" value="C:cytosol"/>
    <property type="evidence" value="ECO:0007669"/>
    <property type="project" value="TreeGrafter"/>
</dbReference>
<evidence type="ECO:0000256" key="7">
    <source>
        <dbReference type="ARBA" id="ARBA00022695"/>
    </source>
</evidence>
<dbReference type="Gene3D" id="3.30.70.270">
    <property type="match status" value="1"/>
</dbReference>
<dbReference type="InterPro" id="IPR050116">
    <property type="entry name" value="DNA_polymerase-Y"/>
</dbReference>
<keyword evidence="5 16" id="KW-0963">Cytoplasm</keyword>
<feature type="site" description="Substrate discrimination" evidence="16">
    <location>
        <position position="14"/>
    </location>
</feature>
<dbReference type="CDD" id="cd03586">
    <property type="entry name" value="PolY_Pol_IV_kappa"/>
    <property type="match status" value="1"/>
</dbReference>
<dbReference type="Gene3D" id="3.40.1170.60">
    <property type="match status" value="1"/>
</dbReference>
<dbReference type="EC" id="2.7.7.7" evidence="16"/>
<dbReference type="Pfam" id="PF21999">
    <property type="entry name" value="IMS_HHH_1"/>
    <property type="match status" value="1"/>
</dbReference>
<dbReference type="Pfam" id="PF00817">
    <property type="entry name" value="IMS"/>
    <property type="match status" value="1"/>
</dbReference>
<protein>
    <recommendedName>
        <fullName evidence="16">DNA polymerase IV</fullName>
        <shortName evidence="16">Pol IV</shortName>
        <ecNumber evidence="16">2.7.7.7</ecNumber>
    </recommendedName>
</protein>
<dbReference type="GO" id="GO:0006261">
    <property type="term" value="P:DNA-templated DNA replication"/>
    <property type="evidence" value="ECO:0007669"/>
    <property type="project" value="UniProtKB-UniRule"/>
</dbReference>
<name>A0A9D5M4V6_9FIRM</name>
<dbReference type="FunFam" id="3.40.1170.60:FF:000001">
    <property type="entry name" value="DNA polymerase IV"/>
    <property type="match status" value="1"/>
</dbReference>
<dbReference type="Gene3D" id="3.30.1490.100">
    <property type="entry name" value="DNA polymerase, Y-family, little finger domain"/>
    <property type="match status" value="1"/>
</dbReference>
<dbReference type="PANTHER" id="PTHR11076">
    <property type="entry name" value="DNA REPAIR POLYMERASE UMUC / TRANSFERASE FAMILY MEMBER"/>
    <property type="match status" value="1"/>
</dbReference>
<evidence type="ECO:0000256" key="5">
    <source>
        <dbReference type="ARBA" id="ARBA00022490"/>
    </source>
</evidence>
<comment type="similarity">
    <text evidence="2 16">Belongs to the DNA polymerase type-Y family.</text>
</comment>
<evidence type="ECO:0000256" key="8">
    <source>
        <dbReference type="ARBA" id="ARBA00022705"/>
    </source>
</evidence>
<evidence type="ECO:0000256" key="1">
    <source>
        <dbReference type="ARBA" id="ARBA00004496"/>
    </source>
</evidence>
<organism evidence="18 19">
    <name type="scientific">Ructibacterium gallinarum</name>
    <dbReference type="NCBI Taxonomy" id="2779355"/>
    <lineage>
        <taxon>Bacteria</taxon>
        <taxon>Bacillati</taxon>
        <taxon>Bacillota</taxon>
        <taxon>Clostridia</taxon>
        <taxon>Eubacteriales</taxon>
        <taxon>Oscillospiraceae</taxon>
        <taxon>Ructibacterium</taxon>
    </lineage>
</organism>
<dbReference type="Pfam" id="PF11799">
    <property type="entry name" value="IMS_C"/>
    <property type="match status" value="1"/>
</dbReference>
<dbReference type="Gene3D" id="1.10.150.20">
    <property type="entry name" value="5' to 3' exonuclease, C-terminal subdomain"/>
    <property type="match status" value="1"/>
</dbReference>
<evidence type="ECO:0000256" key="9">
    <source>
        <dbReference type="ARBA" id="ARBA00022723"/>
    </source>
</evidence>
<keyword evidence="14 16" id="KW-0234">DNA repair</keyword>
<dbReference type="GO" id="GO:0042276">
    <property type="term" value="P:error-prone translesion synthesis"/>
    <property type="evidence" value="ECO:0007669"/>
    <property type="project" value="TreeGrafter"/>
</dbReference>
<evidence type="ECO:0000313" key="19">
    <source>
        <dbReference type="Proteomes" id="UP000806542"/>
    </source>
</evidence>
<dbReference type="GO" id="GO:0009432">
    <property type="term" value="P:SOS response"/>
    <property type="evidence" value="ECO:0007669"/>
    <property type="project" value="TreeGrafter"/>
</dbReference>
<dbReference type="GO" id="GO:0003887">
    <property type="term" value="F:DNA-directed DNA polymerase activity"/>
    <property type="evidence" value="ECO:0007669"/>
    <property type="project" value="UniProtKB-UniRule"/>
</dbReference>
<keyword evidence="13 16" id="KW-0238">DNA-binding</keyword>
<evidence type="ECO:0000256" key="13">
    <source>
        <dbReference type="ARBA" id="ARBA00023125"/>
    </source>
</evidence>
<keyword evidence="10 16" id="KW-0227">DNA damage</keyword>
<dbReference type="SUPFAM" id="SSF100879">
    <property type="entry name" value="Lesion bypass DNA polymerase (Y-family), little finger domain"/>
    <property type="match status" value="1"/>
</dbReference>
<evidence type="ECO:0000256" key="2">
    <source>
        <dbReference type="ARBA" id="ARBA00010945"/>
    </source>
</evidence>
<dbReference type="InterPro" id="IPR053848">
    <property type="entry name" value="IMS_HHH_1"/>
</dbReference>
<evidence type="ECO:0000256" key="15">
    <source>
        <dbReference type="ARBA" id="ARBA00049244"/>
    </source>
</evidence>
<feature type="active site" evidence="16">
    <location>
        <position position="105"/>
    </location>
</feature>
<feature type="domain" description="UmuC" evidence="17">
    <location>
        <begin position="5"/>
        <end position="187"/>
    </location>
</feature>
<dbReference type="AlphaFoldDB" id="A0A9D5M4V6"/>
<accession>A0A9D5M4V6</accession>
<dbReference type="InterPro" id="IPR017961">
    <property type="entry name" value="DNA_pol_Y-fam_little_finger"/>
</dbReference>
<keyword evidence="7 16" id="KW-0548">Nucleotidyltransferase</keyword>
<evidence type="ECO:0000256" key="11">
    <source>
        <dbReference type="ARBA" id="ARBA00022842"/>
    </source>
</evidence>
<dbReference type="HAMAP" id="MF_01113">
    <property type="entry name" value="DNApol_IV"/>
    <property type="match status" value="1"/>
</dbReference>
<gene>
    <name evidence="16 18" type="primary">dinB</name>
    <name evidence="18" type="ORF">INF28_09215</name>
</gene>
<feature type="binding site" evidence="16">
    <location>
        <position position="9"/>
    </location>
    <ligand>
        <name>Mg(2+)</name>
        <dbReference type="ChEBI" id="CHEBI:18420"/>
    </ligand>
</feature>
<comment type="caution">
    <text evidence="18">The sequence shown here is derived from an EMBL/GenBank/DDBJ whole genome shotgun (WGS) entry which is preliminary data.</text>
</comment>
<comment type="catalytic activity">
    <reaction evidence="15 16">
        <text>DNA(n) + a 2'-deoxyribonucleoside 5'-triphosphate = DNA(n+1) + diphosphate</text>
        <dbReference type="Rhea" id="RHEA:22508"/>
        <dbReference type="Rhea" id="RHEA-COMP:17339"/>
        <dbReference type="Rhea" id="RHEA-COMP:17340"/>
        <dbReference type="ChEBI" id="CHEBI:33019"/>
        <dbReference type="ChEBI" id="CHEBI:61560"/>
        <dbReference type="ChEBI" id="CHEBI:173112"/>
        <dbReference type="EC" id="2.7.7.7"/>
    </reaction>
</comment>
<keyword evidence="19" id="KW-1185">Reference proteome</keyword>
<evidence type="ECO:0000256" key="6">
    <source>
        <dbReference type="ARBA" id="ARBA00022679"/>
    </source>
</evidence>
<dbReference type="InterPro" id="IPR043128">
    <property type="entry name" value="Rev_trsase/Diguanyl_cyclase"/>
</dbReference>
<evidence type="ECO:0000256" key="3">
    <source>
        <dbReference type="ARBA" id="ARBA00011245"/>
    </source>
</evidence>
<dbReference type="NCBIfam" id="NF002677">
    <property type="entry name" value="PRK02406.1"/>
    <property type="match status" value="1"/>
</dbReference>
<evidence type="ECO:0000313" key="18">
    <source>
        <dbReference type="EMBL" id="MBE5040640.1"/>
    </source>
</evidence>
<dbReference type="InterPro" id="IPR043502">
    <property type="entry name" value="DNA/RNA_pol_sf"/>
</dbReference>
<dbReference type="RefSeq" id="WP_226393194.1">
    <property type="nucleotide sequence ID" value="NZ_JADCKB010000019.1"/>
</dbReference>
<keyword evidence="6 16" id="KW-0808">Transferase</keyword>
<evidence type="ECO:0000256" key="4">
    <source>
        <dbReference type="ARBA" id="ARBA00022457"/>
    </source>
</evidence>
<keyword evidence="4 16" id="KW-0515">Mutator protein</keyword>
<dbReference type="GO" id="GO:0006281">
    <property type="term" value="P:DNA repair"/>
    <property type="evidence" value="ECO:0007669"/>
    <property type="project" value="UniProtKB-UniRule"/>
</dbReference>
<dbReference type="SUPFAM" id="SSF56672">
    <property type="entry name" value="DNA/RNA polymerases"/>
    <property type="match status" value="1"/>
</dbReference>
<dbReference type="FunFam" id="3.30.1490.100:FF:000004">
    <property type="entry name" value="DNA polymerase IV"/>
    <property type="match status" value="1"/>
</dbReference>
<dbReference type="InterPro" id="IPR001126">
    <property type="entry name" value="UmuC"/>
</dbReference>
<proteinExistence type="inferred from homology"/>
<keyword evidence="12 16" id="KW-0239">DNA-directed DNA polymerase</keyword>
<comment type="function">
    <text evidence="16">Poorly processive, error-prone DNA polymerase involved in untargeted mutagenesis. Copies undamaged DNA at stalled replication forks, which arise in vivo from mismatched or misaligned primer ends. These misaligned primers can be extended by PolIV. Exhibits no 3'-5' exonuclease (proofreading) activity. May be involved in translesional synthesis, in conjunction with the beta clamp from PolIII.</text>
</comment>
<keyword evidence="9 16" id="KW-0479">Metal-binding</keyword>
<keyword evidence="11 16" id="KW-0460">Magnesium</keyword>
<comment type="cofactor">
    <cofactor evidence="16">
        <name>Mg(2+)</name>
        <dbReference type="ChEBI" id="CHEBI:18420"/>
    </cofactor>
    <text evidence="16">Binds 2 magnesium ions per subunit.</text>
</comment>
<dbReference type="EMBL" id="JADCKB010000019">
    <property type="protein sequence ID" value="MBE5040640.1"/>
    <property type="molecule type" value="Genomic_DNA"/>
</dbReference>
<evidence type="ECO:0000256" key="10">
    <source>
        <dbReference type="ARBA" id="ARBA00022763"/>
    </source>
</evidence>
<dbReference type="InterPro" id="IPR036775">
    <property type="entry name" value="DNA_pol_Y-fam_lit_finger_sf"/>
</dbReference>
<dbReference type="PROSITE" id="PS50173">
    <property type="entry name" value="UMUC"/>
    <property type="match status" value="1"/>
</dbReference>
<sequence length="410" mass="46532">MSRRIIHLDMDAFYASIEERDHPELRGKPVIVGAPPGSRGVVSTCNYEARKYGVHSAMSSAEAYRRCPQAVFVPCHFARYKEASEQVHEIMQHYTDQIEFLSLDEGYMDVTGSERFFGSAEDIAHNIQRQVYETVHTTCSVGIGYNMLTAKLASEEKKPRGFFVIHTPEEFSLLMDSRPVSVLYGIGKKTQERLYRMGIHTIGQLAHTPVSRLQVFGHLGQELLNYAHGIDERKVTPNAPPKSIGKETTFSRDITDQSILSDTLLLLCRQVSDRLKAKKLMGRTVTLKLKYADMHSITRSYSDKPISQANDINRTAQYLLNELHLNHTPVRLIGVTVGNLTDTSYEQLSFQDMNISRKEREEKLDSAFMELRNTYGLDKLKTAREMLAEQHLSAEQQKMIGDKKAKSSPK</sequence>
<keyword evidence="8 16" id="KW-0235">DNA replication</keyword>